<dbReference type="Pfam" id="PF08284">
    <property type="entry name" value="RVP_2"/>
    <property type="match status" value="1"/>
</dbReference>
<dbReference type="EMBL" id="QGNW01000222">
    <property type="protein sequence ID" value="RVW83844.1"/>
    <property type="molecule type" value="Genomic_DNA"/>
</dbReference>
<dbReference type="Pfam" id="PF03732">
    <property type="entry name" value="Retrotrans_gag"/>
    <property type="match status" value="1"/>
</dbReference>
<feature type="compositionally biased region" description="Low complexity" evidence="1">
    <location>
        <begin position="202"/>
        <end position="212"/>
    </location>
</feature>
<organism evidence="3 4">
    <name type="scientific">Vitis vinifera</name>
    <name type="common">Grape</name>
    <dbReference type="NCBI Taxonomy" id="29760"/>
    <lineage>
        <taxon>Eukaryota</taxon>
        <taxon>Viridiplantae</taxon>
        <taxon>Streptophyta</taxon>
        <taxon>Embryophyta</taxon>
        <taxon>Tracheophyta</taxon>
        <taxon>Spermatophyta</taxon>
        <taxon>Magnoliopsida</taxon>
        <taxon>eudicotyledons</taxon>
        <taxon>Gunneridae</taxon>
        <taxon>Pentapetalae</taxon>
        <taxon>rosids</taxon>
        <taxon>Vitales</taxon>
        <taxon>Vitaceae</taxon>
        <taxon>Viteae</taxon>
        <taxon>Vitis</taxon>
    </lineage>
</organism>
<dbReference type="PANTHER" id="PTHR15503">
    <property type="entry name" value="LDOC1 RELATED"/>
    <property type="match status" value="1"/>
</dbReference>
<feature type="domain" description="Retrotransposon gag" evidence="2">
    <location>
        <begin position="98"/>
        <end position="165"/>
    </location>
</feature>
<reference evidence="3 4" key="1">
    <citation type="journal article" date="2018" name="PLoS Genet.">
        <title>Population sequencing reveals clonal diversity and ancestral inbreeding in the grapevine cultivar Chardonnay.</title>
        <authorList>
            <person name="Roach M.J."/>
            <person name="Johnson D.L."/>
            <person name="Bohlmann J."/>
            <person name="van Vuuren H.J."/>
            <person name="Jones S.J."/>
            <person name="Pretorius I.S."/>
            <person name="Schmidt S.A."/>
            <person name="Borneman A.R."/>
        </authorList>
    </citation>
    <scope>NUCLEOTIDE SEQUENCE [LARGE SCALE GENOMIC DNA]</scope>
    <source>
        <strain evidence="4">cv. Chardonnay</strain>
        <tissue evidence="3">Leaf</tissue>
    </source>
</reference>
<dbReference type="AlphaFoldDB" id="A0A438HHC8"/>
<dbReference type="Gene3D" id="2.40.70.10">
    <property type="entry name" value="Acid Proteases"/>
    <property type="match status" value="1"/>
</dbReference>
<dbReference type="CDD" id="cd00303">
    <property type="entry name" value="retropepsin_like"/>
    <property type="match status" value="1"/>
</dbReference>
<evidence type="ECO:0000259" key="2">
    <source>
        <dbReference type="Pfam" id="PF03732"/>
    </source>
</evidence>
<accession>A0A438HHC8</accession>
<dbReference type="Proteomes" id="UP000288805">
    <property type="component" value="Unassembled WGS sequence"/>
</dbReference>
<dbReference type="InterPro" id="IPR005162">
    <property type="entry name" value="Retrotrans_gag_dom"/>
</dbReference>
<dbReference type="InterPro" id="IPR032567">
    <property type="entry name" value="RTL1-rel"/>
</dbReference>
<evidence type="ECO:0000256" key="1">
    <source>
        <dbReference type="SAM" id="MobiDB-lite"/>
    </source>
</evidence>
<gene>
    <name evidence="3" type="ORF">CK203_042056</name>
</gene>
<comment type="caution">
    <text evidence="3">The sequence shown here is derived from an EMBL/GenBank/DDBJ whole genome shotgun (WGS) entry which is preliminary data.</text>
</comment>
<dbReference type="InterPro" id="IPR021109">
    <property type="entry name" value="Peptidase_aspartic_dom_sf"/>
</dbReference>
<protein>
    <recommendedName>
        <fullName evidence="2">Retrotransposon gag domain-containing protein</fullName>
    </recommendedName>
</protein>
<dbReference type="PANTHER" id="PTHR15503:SF45">
    <property type="entry name" value="RNA-DIRECTED DNA POLYMERASE HOMOLOG"/>
    <property type="match status" value="1"/>
</dbReference>
<sequence>MLESQNKLLEEQVATLTTILEGFKGKIESLEGEIVVLKRVVVQGAFAASKPAPPKVRVPEPKPFSGVRNAKDLENFLGKWNSILMLPIFLQESKKAEDQHVETLKKELKDQFLSSNRAWMARESLKRLKQARTVRDYVKEFSSLILDIKDMSEVDKLFNFMSGLQGWAQTKLRSKGMWDLPSAITAVDCLVDYRLDASSFASQKGKGQQQQRQSKKAKKSNMGQTTKVLDCFTCNSPHQAKDCPKKERLNALAAEEESDGMVALVDSEATHNLVSTGVATRLGLKLCKDASKLKVVNSEALETQGLAKDVAIQISEWKGTVNMLSTPLDDFDLILGNEFFVKAKVMVLPHLNGLLFMNETQPCFVRGLSKVPKIGKSFRESRLFVIQVEKGLEESTNEGYRDQEDEIVQAAQESRMDSGHQMVVQEIEGLRVLVGMVDAMAYEEES</sequence>
<name>A0A438HHC8_VITVI</name>
<feature type="region of interest" description="Disordered" evidence="1">
    <location>
        <begin position="202"/>
        <end position="222"/>
    </location>
</feature>
<evidence type="ECO:0000313" key="3">
    <source>
        <dbReference type="EMBL" id="RVW83844.1"/>
    </source>
</evidence>
<evidence type="ECO:0000313" key="4">
    <source>
        <dbReference type="Proteomes" id="UP000288805"/>
    </source>
</evidence>
<proteinExistence type="predicted"/>